<dbReference type="SMART" id="SM00184">
    <property type="entry name" value="RING"/>
    <property type="match status" value="1"/>
</dbReference>
<dbReference type="InterPro" id="IPR001841">
    <property type="entry name" value="Znf_RING"/>
</dbReference>
<keyword evidence="5" id="KW-1185">Reference proteome</keyword>
<dbReference type="Proteomes" id="UP001497453">
    <property type="component" value="Chromosome 6"/>
</dbReference>
<gene>
    <name evidence="4" type="ORF">GFSPODELE1_LOCUS8165</name>
</gene>
<dbReference type="InterPro" id="IPR013083">
    <property type="entry name" value="Znf_RING/FYVE/PHD"/>
</dbReference>
<dbReference type="Gene3D" id="3.30.40.10">
    <property type="entry name" value="Zinc/RING finger domain, C3HC4 (zinc finger)"/>
    <property type="match status" value="1"/>
</dbReference>
<dbReference type="CDD" id="cd16449">
    <property type="entry name" value="RING-HC"/>
    <property type="match status" value="1"/>
</dbReference>
<name>A0ABP1DTD7_9APHY</name>
<organism evidence="4 5">
    <name type="scientific">Somion occarium</name>
    <dbReference type="NCBI Taxonomy" id="3059160"/>
    <lineage>
        <taxon>Eukaryota</taxon>
        <taxon>Fungi</taxon>
        <taxon>Dikarya</taxon>
        <taxon>Basidiomycota</taxon>
        <taxon>Agaricomycotina</taxon>
        <taxon>Agaricomycetes</taxon>
        <taxon>Polyporales</taxon>
        <taxon>Cerrenaceae</taxon>
        <taxon>Somion</taxon>
    </lineage>
</organism>
<keyword evidence="1" id="KW-0863">Zinc-finger</keyword>
<dbReference type="PROSITE" id="PS50089">
    <property type="entry name" value="ZF_RING_2"/>
    <property type="match status" value="1"/>
</dbReference>
<feature type="domain" description="RING-type" evidence="3">
    <location>
        <begin position="10"/>
        <end position="56"/>
    </location>
</feature>
<evidence type="ECO:0000259" key="3">
    <source>
        <dbReference type="PROSITE" id="PS50089"/>
    </source>
</evidence>
<keyword evidence="1" id="KW-0479">Metal-binding</keyword>
<evidence type="ECO:0000313" key="5">
    <source>
        <dbReference type="Proteomes" id="UP001497453"/>
    </source>
</evidence>
<sequence>MITLSPGSLCDVCAEEYGPHNYPHCIPCGHVLCRSCCNSILQKSAPKLTPSCPFCREHFTSDTVRLIRIDFSPSSSGWSTPKQCGVAVSAHGIVDDTGDDDDPLSASLHKRAEVKRLEQKVARVAAKKCSVEEVAALHRELQDWLSTQGRYSDKATSIHLSAALLRAILMNHNAHFEATKNAREIEGHLKGEIEELRATTDKLDTEIRSLRSQYSHTVQENHSLRSELSRYKVRPVAYGGNVQSSAAQYALMSQTGNNSPVSPPRPSTTMPSISPTPSTTRATSPTSPSYKTPMLHSPLASRITSLASHARSASVAPPTVHSYRSATPSVRSKTPAVGMHRSESARPEKSRTLSISSPAVPKILRSSSNESSSDEIQSQKDKVAQYPIRPKHAQLWIPGPNASPPTGALSTAMRARTTSTMTPPRSTRTPAPR</sequence>
<proteinExistence type="predicted"/>
<feature type="compositionally biased region" description="Low complexity" evidence="2">
    <location>
        <begin position="410"/>
        <end position="433"/>
    </location>
</feature>
<accession>A0ABP1DTD7</accession>
<feature type="compositionally biased region" description="Low complexity" evidence="2">
    <location>
        <begin position="366"/>
        <end position="376"/>
    </location>
</feature>
<dbReference type="SUPFAM" id="SSF57850">
    <property type="entry name" value="RING/U-box"/>
    <property type="match status" value="1"/>
</dbReference>
<evidence type="ECO:0000313" key="4">
    <source>
        <dbReference type="EMBL" id="CAL1711077.1"/>
    </source>
</evidence>
<feature type="compositionally biased region" description="Basic and acidic residues" evidence="2">
    <location>
        <begin position="340"/>
        <end position="351"/>
    </location>
</feature>
<reference evidence="5" key="1">
    <citation type="submission" date="2024-04" db="EMBL/GenBank/DDBJ databases">
        <authorList>
            <person name="Shaw F."/>
            <person name="Minotto A."/>
        </authorList>
    </citation>
    <scope>NUCLEOTIDE SEQUENCE [LARGE SCALE GENOMIC DNA]</scope>
</reference>
<protein>
    <recommendedName>
        <fullName evidence="3">RING-type domain-containing protein</fullName>
    </recommendedName>
</protein>
<feature type="compositionally biased region" description="Low complexity" evidence="2">
    <location>
        <begin position="267"/>
        <end position="289"/>
    </location>
</feature>
<evidence type="ECO:0000256" key="1">
    <source>
        <dbReference type="PROSITE-ProRule" id="PRU00175"/>
    </source>
</evidence>
<feature type="region of interest" description="Disordered" evidence="2">
    <location>
        <begin position="310"/>
        <end position="433"/>
    </location>
</feature>
<keyword evidence="1" id="KW-0862">Zinc</keyword>
<evidence type="ECO:0000256" key="2">
    <source>
        <dbReference type="SAM" id="MobiDB-lite"/>
    </source>
</evidence>
<dbReference type="EMBL" id="OZ037949">
    <property type="protein sequence ID" value="CAL1711077.1"/>
    <property type="molecule type" value="Genomic_DNA"/>
</dbReference>
<feature type="compositionally biased region" description="Polar residues" evidence="2">
    <location>
        <begin position="322"/>
        <end position="332"/>
    </location>
</feature>
<dbReference type="Gene3D" id="1.20.5.1700">
    <property type="match status" value="1"/>
</dbReference>
<feature type="region of interest" description="Disordered" evidence="2">
    <location>
        <begin position="254"/>
        <end position="295"/>
    </location>
</feature>